<dbReference type="AlphaFoldDB" id="A0A2V3WTQ7"/>
<keyword evidence="2" id="KW-1185">Reference proteome</keyword>
<proteinExistence type="predicted"/>
<dbReference type="Gene3D" id="3.30.300.20">
    <property type="match status" value="1"/>
</dbReference>
<dbReference type="Proteomes" id="UP000247922">
    <property type="component" value="Unassembled WGS sequence"/>
</dbReference>
<dbReference type="EMBL" id="QJJR01000003">
    <property type="protein sequence ID" value="PXW92191.1"/>
    <property type="molecule type" value="Genomic_DNA"/>
</dbReference>
<dbReference type="InterPro" id="IPR015946">
    <property type="entry name" value="KH_dom-like_a/b"/>
</dbReference>
<accession>A0A2V3WTQ7</accession>
<evidence type="ECO:0000313" key="2">
    <source>
        <dbReference type="Proteomes" id="UP000247922"/>
    </source>
</evidence>
<name>A0A2V3WTQ7_9BACI</name>
<dbReference type="OrthoDB" id="1433018at2"/>
<protein>
    <submittedName>
        <fullName evidence="1">Putative OsmC-like protein</fullName>
    </submittedName>
</protein>
<organism evidence="1 2">
    <name type="scientific">Streptohalobacillus salinus</name>
    <dbReference type="NCBI Taxonomy" id="621096"/>
    <lineage>
        <taxon>Bacteria</taxon>
        <taxon>Bacillati</taxon>
        <taxon>Bacillota</taxon>
        <taxon>Bacilli</taxon>
        <taxon>Bacillales</taxon>
        <taxon>Bacillaceae</taxon>
        <taxon>Streptohalobacillus</taxon>
    </lineage>
</organism>
<dbReference type="SUPFAM" id="SSF82784">
    <property type="entry name" value="OsmC-like"/>
    <property type="match status" value="1"/>
</dbReference>
<gene>
    <name evidence="1" type="ORF">DES38_103210</name>
</gene>
<dbReference type="RefSeq" id="WP_110250819.1">
    <property type="nucleotide sequence ID" value="NZ_QJJR01000003.1"/>
</dbReference>
<dbReference type="PANTHER" id="PTHR35368:SF1">
    <property type="entry name" value="HYDROPEROXIDE REDUCTASE"/>
    <property type="match status" value="1"/>
</dbReference>
<dbReference type="InterPro" id="IPR036102">
    <property type="entry name" value="OsmC/Ohrsf"/>
</dbReference>
<sequence length="145" mass="15786">MKKMTFNVSAVNEGLAVKAKTGNHEIILDEGTHVGGLDSGPNPMQNLLASLAACENVVAHMAAKEMTFDLQGLTFNVSGSFDPRGFMGDLSVRPYFEEITVDVIVKTTESDARIKELQDIVEARCPVHTMMKAADVKMIDSWVKA</sequence>
<comment type="caution">
    <text evidence="1">The sequence shown here is derived from an EMBL/GenBank/DDBJ whole genome shotgun (WGS) entry which is preliminary data.</text>
</comment>
<dbReference type="InterPro" id="IPR052924">
    <property type="entry name" value="OsmC/Ohr_hydroprdx_reductase"/>
</dbReference>
<dbReference type="InterPro" id="IPR003718">
    <property type="entry name" value="OsmC/Ohr_fam"/>
</dbReference>
<dbReference type="Pfam" id="PF02566">
    <property type="entry name" value="OsmC"/>
    <property type="match status" value="1"/>
</dbReference>
<dbReference type="PANTHER" id="PTHR35368">
    <property type="entry name" value="HYDROPEROXIDE REDUCTASE"/>
    <property type="match status" value="1"/>
</dbReference>
<reference evidence="1 2" key="1">
    <citation type="submission" date="2018-05" db="EMBL/GenBank/DDBJ databases">
        <title>Genomic Encyclopedia of Type Strains, Phase IV (KMG-IV): sequencing the most valuable type-strain genomes for metagenomic binning, comparative biology and taxonomic classification.</title>
        <authorList>
            <person name="Goeker M."/>
        </authorList>
    </citation>
    <scope>NUCLEOTIDE SEQUENCE [LARGE SCALE GENOMIC DNA]</scope>
    <source>
        <strain evidence="1 2">DSM 22440</strain>
    </source>
</reference>
<evidence type="ECO:0000313" key="1">
    <source>
        <dbReference type="EMBL" id="PXW92191.1"/>
    </source>
</evidence>